<evidence type="ECO:0000256" key="1">
    <source>
        <dbReference type="SAM" id="MobiDB-lite"/>
    </source>
</evidence>
<evidence type="ECO:0000313" key="3">
    <source>
        <dbReference type="Proteomes" id="UP001642484"/>
    </source>
</evidence>
<dbReference type="Proteomes" id="UP001642484">
    <property type="component" value="Unassembled WGS sequence"/>
</dbReference>
<feature type="region of interest" description="Disordered" evidence="1">
    <location>
        <begin position="20"/>
        <end position="51"/>
    </location>
</feature>
<name>A0ABP0LY86_9DINO</name>
<keyword evidence="3" id="KW-1185">Reference proteome</keyword>
<organism evidence="2 3">
    <name type="scientific">Durusdinium trenchii</name>
    <dbReference type="NCBI Taxonomy" id="1381693"/>
    <lineage>
        <taxon>Eukaryota</taxon>
        <taxon>Sar</taxon>
        <taxon>Alveolata</taxon>
        <taxon>Dinophyceae</taxon>
        <taxon>Suessiales</taxon>
        <taxon>Symbiodiniaceae</taxon>
        <taxon>Durusdinium</taxon>
    </lineage>
</organism>
<feature type="compositionally biased region" description="Low complexity" evidence="1">
    <location>
        <begin position="28"/>
        <end position="42"/>
    </location>
</feature>
<dbReference type="EMBL" id="CAXAMN010014747">
    <property type="protein sequence ID" value="CAK9044187.1"/>
    <property type="molecule type" value="Genomic_DNA"/>
</dbReference>
<gene>
    <name evidence="2" type="ORF">CCMP2556_LOCUS23287</name>
</gene>
<feature type="region of interest" description="Disordered" evidence="1">
    <location>
        <begin position="139"/>
        <end position="160"/>
    </location>
</feature>
<comment type="caution">
    <text evidence="2">The sequence shown here is derived from an EMBL/GenBank/DDBJ whole genome shotgun (WGS) entry which is preliminary data.</text>
</comment>
<sequence>MPEVDEDELSDSTRAALRIQEEIDGNGPTTSSKSTPSSRKSSAQVSNGTHGAVTGIALGEYAHKKGGSGTVHIKMKGSKAGFFSESLESLAYRHDSDDEVNPEAPSGSFRQKDLAREASGTGSQAVGLDGKVYSFIEAPSDDESSAERNAPSAVKDKGKSKKKVKKAFPLAFSLTFSSDWPRQPLRRGKRRKERRRHFFAMVWVRGAPGSNKVLAWRMARKRRRKRRSTLPQELVCYPTIYPNHFSVL</sequence>
<reference evidence="2 3" key="1">
    <citation type="submission" date="2024-02" db="EMBL/GenBank/DDBJ databases">
        <authorList>
            <person name="Chen Y."/>
            <person name="Shah S."/>
            <person name="Dougan E. K."/>
            <person name="Thang M."/>
            <person name="Chan C."/>
        </authorList>
    </citation>
    <scope>NUCLEOTIDE SEQUENCE [LARGE SCALE GENOMIC DNA]</scope>
</reference>
<proteinExistence type="predicted"/>
<evidence type="ECO:0000313" key="2">
    <source>
        <dbReference type="EMBL" id="CAK9044187.1"/>
    </source>
</evidence>
<protein>
    <submittedName>
        <fullName evidence="2">Uncharacterized protein</fullName>
    </submittedName>
</protein>
<accession>A0ABP0LY86</accession>
<feature type="region of interest" description="Disordered" evidence="1">
    <location>
        <begin position="93"/>
        <end position="125"/>
    </location>
</feature>